<dbReference type="RefSeq" id="WP_066430631.1">
    <property type="nucleotide sequence ID" value="NZ_CP014227.1"/>
</dbReference>
<name>A0AAX2H159_9FLAO</name>
<sequence length="236" mass="27903">MFAALKRFYERLQGSDRIDPNSTLTDEQLRVLTIGNVYAWQQEAVLNSLDMKLSDSRLDLILSKWWGIDNREEAIDTLEYLTQGTFSLTFPDLCEAWALYDLKKAFNFLKSKYDEDMLQRLWEQYNNLGTAWDDLRRKKIFKDFEEMCALGVMGWDAGRLNFVARASFNKEYISEEELWRYMQRAYDMAHSELHSWKELANSYVLGRALWNGSTDIATFAGIALENKYSPWTWLKW</sequence>
<gene>
    <name evidence="2" type="ORF">AXF12_09605</name>
    <name evidence="3" type="ORF">SAMEA44541418_02237</name>
</gene>
<evidence type="ECO:0000313" key="3">
    <source>
        <dbReference type="EMBL" id="SNV16087.1"/>
    </source>
</evidence>
<organism evidence="3 5">
    <name type="scientific">Capnocytophaga haemolytica</name>
    <dbReference type="NCBI Taxonomy" id="45243"/>
    <lineage>
        <taxon>Bacteria</taxon>
        <taxon>Pseudomonadati</taxon>
        <taxon>Bacteroidota</taxon>
        <taxon>Flavobacteriia</taxon>
        <taxon>Flavobacteriales</taxon>
        <taxon>Flavobacteriaceae</taxon>
        <taxon>Capnocytophaga</taxon>
    </lineage>
</organism>
<feature type="domain" description="DUF1266" evidence="1">
    <location>
        <begin position="62"/>
        <end position="236"/>
    </location>
</feature>
<keyword evidence="4" id="KW-1185">Reference proteome</keyword>
<proteinExistence type="predicted"/>
<reference evidence="2 4" key="1">
    <citation type="submission" date="2016-02" db="EMBL/GenBank/DDBJ databases">
        <authorList>
            <person name="Holder M.E."/>
            <person name="Ajami N.J."/>
            <person name="Petrosino J.F."/>
        </authorList>
    </citation>
    <scope>NUCLEOTIDE SEQUENCE [LARGE SCALE GENOMIC DNA]</scope>
    <source>
        <strain evidence="2 4">CCUG 32990</strain>
    </source>
</reference>
<dbReference type="Pfam" id="PF06889">
    <property type="entry name" value="DUF1266"/>
    <property type="match status" value="1"/>
</dbReference>
<evidence type="ECO:0000313" key="5">
    <source>
        <dbReference type="Proteomes" id="UP000215539"/>
    </source>
</evidence>
<dbReference type="EMBL" id="CP014227">
    <property type="protein sequence ID" value="AMD85745.1"/>
    <property type="molecule type" value="Genomic_DNA"/>
</dbReference>
<reference evidence="3 5" key="2">
    <citation type="submission" date="2017-06" db="EMBL/GenBank/DDBJ databases">
        <authorList>
            <consortium name="Pathogen Informatics"/>
        </authorList>
    </citation>
    <scope>NUCLEOTIDE SEQUENCE [LARGE SCALE GENOMIC DNA]</scope>
    <source>
        <strain evidence="3 5">NCTC12947</strain>
    </source>
</reference>
<evidence type="ECO:0000313" key="4">
    <source>
        <dbReference type="Proteomes" id="UP000065822"/>
    </source>
</evidence>
<dbReference type="Proteomes" id="UP000065822">
    <property type="component" value="Chromosome"/>
</dbReference>
<evidence type="ECO:0000259" key="1">
    <source>
        <dbReference type="Pfam" id="PF06889"/>
    </source>
</evidence>
<accession>A0AAX2H159</accession>
<dbReference type="EMBL" id="LT906449">
    <property type="protein sequence ID" value="SNV16087.1"/>
    <property type="molecule type" value="Genomic_DNA"/>
</dbReference>
<protein>
    <submittedName>
        <fullName evidence="3">Protein of uncharacterized function (DUF1266)</fullName>
    </submittedName>
</protein>
<evidence type="ECO:0000313" key="2">
    <source>
        <dbReference type="EMBL" id="AMD85745.1"/>
    </source>
</evidence>
<dbReference type="KEGG" id="chg:AXF12_09605"/>
<dbReference type="AlphaFoldDB" id="A0AAX2H159"/>
<dbReference type="Proteomes" id="UP000215539">
    <property type="component" value="Chromosome 1"/>
</dbReference>
<dbReference type="InterPro" id="IPR009677">
    <property type="entry name" value="DUF1266"/>
</dbReference>